<dbReference type="InterPro" id="IPR000983">
    <property type="entry name" value="Bac_GSPG_pilin"/>
</dbReference>
<dbReference type="AlphaFoldDB" id="A0A7S6VQN5"/>
<dbReference type="InterPro" id="IPR045584">
    <property type="entry name" value="Pilin-like"/>
</dbReference>
<dbReference type="RefSeq" id="WP_218954019.1">
    <property type="nucleotide sequence ID" value="NZ_CP048654.1"/>
</dbReference>
<dbReference type="Pfam" id="PF16732">
    <property type="entry name" value="ComP_DUS"/>
    <property type="match status" value="1"/>
</dbReference>
<dbReference type="GO" id="GO:0015627">
    <property type="term" value="C:type II protein secretion system complex"/>
    <property type="evidence" value="ECO:0007669"/>
    <property type="project" value="InterPro"/>
</dbReference>
<evidence type="ECO:0000256" key="2">
    <source>
        <dbReference type="SAM" id="Phobius"/>
    </source>
</evidence>
<protein>
    <submittedName>
        <fullName evidence="3">Prepilin-type N-terminal cleavage/methylation domain-containing protein</fullName>
    </submittedName>
</protein>
<reference evidence="3 4" key="1">
    <citation type="submission" date="2020-02" db="EMBL/GenBank/DDBJ databases">
        <title>Tigecycline-resistant Acinetobacter species from pigs and migratory birds.</title>
        <authorList>
            <person name="Chen C."/>
            <person name="Sun J."/>
            <person name="Liao X.-P."/>
            <person name="Liu Y.-H."/>
        </authorList>
    </citation>
    <scope>NUCLEOTIDE SEQUENCE [LARGE SCALE GENOMIC DNA]</scope>
    <source>
        <strain evidence="3 4">C15_T</strain>
    </source>
</reference>
<dbReference type="PANTHER" id="PTHR30093">
    <property type="entry name" value="GENERAL SECRETION PATHWAY PROTEIN G"/>
    <property type="match status" value="1"/>
</dbReference>
<evidence type="ECO:0000313" key="3">
    <source>
        <dbReference type="EMBL" id="QOW43164.1"/>
    </source>
</evidence>
<evidence type="ECO:0000313" key="4">
    <source>
        <dbReference type="Proteomes" id="UP000593812"/>
    </source>
</evidence>
<keyword evidence="1" id="KW-0488">Methylation</keyword>
<dbReference type="Pfam" id="PF07963">
    <property type="entry name" value="N_methyl"/>
    <property type="match status" value="1"/>
</dbReference>
<dbReference type="EMBL" id="CP048654">
    <property type="protein sequence ID" value="QOW43164.1"/>
    <property type="molecule type" value="Genomic_DNA"/>
</dbReference>
<dbReference type="InterPro" id="IPR031982">
    <property type="entry name" value="PilE-like"/>
</dbReference>
<dbReference type="InterPro" id="IPR012902">
    <property type="entry name" value="N_methyl_site"/>
</dbReference>
<dbReference type="SUPFAM" id="SSF54523">
    <property type="entry name" value="Pili subunits"/>
    <property type="match status" value="1"/>
</dbReference>
<keyword evidence="2" id="KW-0472">Membrane</keyword>
<sequence length="157" mass="17342">MIQNNQGFTLIELMIAVIVVSILTAIAVPSYQVYVRKATDSNVQQEIQKLTQELEQHKSRQFNYIGYAPSANPLYLPAGSTSATAKYKIEIADGDETSKKLDQTTSPPKGRNWVIRATSSDNRLYSYLIDSKGTKCKNKTAANVTMMSCGTGGEPWK</sequence>
<dbReference type="Proteomes" id="UP000593812">
    <property type="component" value="Chromosome"/>
</dbReference>
<evidence type="ECO:0000256" key="1">
    <source>
        <dbReference type="ARBA" id="ARBA00022481"/>
    </source>
</evidence>
<dbReference type="PROSITE" id="PS00409">
    <property type="entry name" value="PROKAR_NTER_METHYL"/>
    <property type="match status" value="1"/>
</dbReference>
<dbReference type="PRINTS" id="PR00813">
    <property type="entry name" value="BCTERIALGSPG"/>
</dbReference>
<organism evidence="3 4">
    <name type="scientific">Acinetobacter indicus</name>
    <dbReference type="NCBI Taxonomy" id="756892"/>
    <lineage>
        <taxon>Bacteria</taxon>
        <taxon>Pseudomonadati</taxon>
        <taxon>Pseudomonadota</taxon>
        <taxon>Gammaproteobacteria</taxon>
        <taxon>Moraxellales</taxon>
        <taxon>Moraxellaceae</taxon>
        <taxon>Acinetobacter</taxon>
    </lineage>
</organism>
<feature type="transmembrane region" description="Helical" evidence="2">
    <location>
        <begin position="6"/>
        <end position="28"/>
    </location>
</feature>
<dbReference type="PANTHER" id="PTHR30093:SF47">
    <property type="entry name" value="TYPE IV PILUS NON-CORE MINOR PILIN PILE"/>
    <property type="match status" value="1"/>
</dbReference>
<name>A0A7S6VQN5_9GAMM</name>
<accession>A0A7S6VQN5</accession>
<dbReference type="NCBIfam" id="TIGR02532">
    <property type="entry name" value="IV_pilin_GFxxxE"/>
    <property type="match status" value="1"/>
</dbReference>
<gene>
    <name evidence="3" type="ORF">G0027_10065</name>
</gene>
<dbReference type="GO" id="GO:0043683">
    <property type="term" value="P:type IV pilus assembly"/>
    <property type="evidence" value="ECO:0007669"/>
    <property type="project" value="InterPro"/>
</dbReference>
<dbReference type="Gene3D" id="3.30.700.10">
    <property type="entry name" value="Glycoprotein, Type 4 Pilin"/>
    <property type="match status" value="1"/>
</dbReference>
<dbReference type="GO" id="GO:0015628">
    <property type="term" value="P:protein secretion by the type II secretion system"/>
    <property type="evidence" value="ECO:0007669"/>
    <property type="project" value="InterPro"/>
</dbReference>
<keyword evidence="2" id="KW-0812">Transmembrane</keyword>
<keyword evidence="2" id="KW-1133">Transmembrane helix</keyword>
<proteinExistence type="predicted"/>